<protein>
    <submittedName>
        <fullName evidence="3">3'-5' exonuclease domain-containing protein</fullName>
    </submittedName>
</protein>
<dbReference type="Proteomes" id="UP000095282">
    <property type="component" value="Unplaced"/>
</dbReference>
<dbReference type="STRING" id="1561998.A0A1I7UPK4"/>
<accession>A0A1I7UPK4</accession>
<dbReference type="Gene3D" id="3.30.420.10">
    <property type="entry name" value="Ribonuclease H-like superfamily/Ribonuclease H"/>
    <property type="match status" value="1"/>
</dbReference>
<name>A0A1I7UPK4_9PELO</name>
<evidence type="ECO:0000313" key="2">
    <source>
        <dbReference type="Proteomes" id="UP000095282"/>
    </source>
</evidence>
<sequence length="366" mass="42346">MADRIPKNCCENYCATGGQEKIRKMLIKFVEVRNEISIASILELILLMPGNWPPCYGAKVFGIVEQTLSQNLDEFQMEAIKEVLCSNDHTPEYDVLVTFDDAIVSQPNQLHYKQLEKFKITITENMRKAKRFLKTVSQKKSSFPLYIDTENVHFSGWTNSEPNPKLALITICDIDLHEILIWRVAPLTHSNLEDIKKLLARVAKKRKFATFDEEKELFDVGNPNIINLQQRYPSTKEGEEGLKKSLKAQAREIGITLRKTETVSNWAQQFLRPDQVQYAAMDARVLHFLYVNQYGNKNCWLIENKIKYVDFVEPPPIVTPPSKNSIKKAEKKEREMKRQELERRREIQGYIGGTFGVPILPSEYFS</sequence>
<evidence type="ECO:0000313" key="3">
    <source>
        <dbReference type="WBParaSite" id="Csp11.Scaffold630.g18063.t2"/>
    </source>
</evidence>
<dbReference type="InterPro" id="IPR036397">
    <property type="entry name" value="RNaseH_sf"/>
</dbReference>
<evidence type="ECO:0000259" key="1">
    <source>
        <dbReference type="Pfam" id="PF01612"/>
    </source>
</evidence>
<proteinExistence type="predicted"/>
<dbReference type="Pfam" id="PF01612">
    <property type="entry name" value="DNA_pol_A_exo1"/>
    <property type="match status" value="1"/>
</dbReference>
<dbReference type="WBParaSite" id="Csp11.Scaffold630.g18063.t2">
    <property type="protein sequence ID" value="Csp11.Scaffold630.g18063.t2"/>
    <property type="gene ID" value="Csp11.Scaffold630.g18063"/>
</dbReference>
<keyword evidence="2" id="KW-1185">Reference proteome</keyword>
<dbReference type="GO" id="GO:0008408">
    <property type="term" value="F:3'-5' exonuclease activity"/>
    <property type="evidence" value="ECO:0007669"/>
    <property type="project" value="InterPro"/>
</dbReference>
<reference evidence="3" key="1">
    <citation type="submission" date="2016-11" db="UniProtKB">
        <authorList>
            <consortium name="WormBaseParasite"/>
        </authorList>
    </citation>
    <scope>IDENTIFICATION</scope>
</reference>
<dbReference type="AlphaFoldDB" id="A0A1I7UPK4"/>
<dbReference type="InterPro" id="IPR002562">
    <property type="entry name" value="3'-5'_exonuclease_dom"/>
</dbReference>
<feature type="domain" description="3'-5' exonuclease" evidence="1">
    <location>
        <begin position="129"/>
        <end position="290"/>
    </location>
</feature>
<dbReference type="eggNOG" id="ENOG502RT6W">
    <property type="taxonomic scope" value="Eukaryota"/>
</dbReference>
<dbReference type="SUPFAM" id="SSF53098">
    <property type="entry name" value="Ribonuclease H-like"/>
    <property type="match status" value="1"/>
</dbReference>
<dbReference type="InterPro" id="IPR012337">
    <property type="entry name" value="RNaseH-like_sf"/>
</dbReference>
<organism evidence="2 3">
    <name type="scientific">Caenorhabditis tropicalis</name>
    <dbReference type="NCBI Taxonomy" id="1561998"/>
    <lineage>
        <taxon>Eukaryota</taxon>
        <taxon>Metazoa</taxon>
        <taxon>Ecdysozoa</taxon>
        <taxon>Nematoda</taxon>
        <taxon>Chromadorea</taxon>
        <taxon>Rhabditida</taxon>
        <taxon>Rhabditina</taxon>
        <taxon>Rhabditomorpha</taxon>
        <taxon>Rhabditoidea</taxon>
        <taxon>Rhabditidae</taxon>
        <taxon>Peloderinae</taxon>
        <taxon>Caenorhabditis</taxon>
    </lineage>
</organism>
<dbReference type="GO" id="GO:0006139">
    <property type="term" value="P:nucleobase-containing compound metabolic process"/>
    <property type="evidence" value="ECO:0007669"/>
    <property type="project" value="InterPro"/>
</dbReference>
<dbReference type="GO" id="GO:0003676">
    <property type="term" value="F:nucleic acid binding"/>
    <property type="evidence" value="ECO:0007669"/>
    <property type="project" value="InterPro"/>
</dbReference>